<evidence type="ECO:0000256" key="10">
    <source>
        <dbReference type="SAM" id="Phobius"/>
    </source>
</evidence>
<evidence type="ECO:0000256" key="5">
    <source>
        <dbReference type="ARBA" id="ARBA00022958"/>
    </source>
</evidence>
<accession>A0A8T1RUE4</accession>
<dbReference type="EMBL" id="CM031825">
    <property type="protein sequence ID" value="KAG6735108.1"/>
    <property type="molecule type" value="Genomic_DNA"/>
</dbReference>
<feature type="transmembrane region" description="Helical" evidence="10">
    <location>
        <begin position="207"/>
        <end position="229"/>
    </location>
</feature>
<protein>
    <recommendedName>
        <fullName evidence="17">Cation/H+ exchanger domain-containing protein</fullName>
    </recommendedName>
</protein>
<comment type="similarity">
    <text evidence="9">Belongs to the monovalent cation:proton antiporter 2 (CPA2) transporter (TC 2.A.37) family. CHX (TC 2.A.37.4) subfamily.</text>
</comment>
<dbReference type="InterPro" id="IPR038770">
    <property type="entry name" value="Na+/solute_symporter_sf"/>
</dbReference>
<evidence type="ECO:0000256" key="9">
    <source>
        <dbReference type="ARBA" id="ARBA00038341"/>
    </source>
</evidence>
<dbReference type="PANTHER" id="PTHR32468">
    <property type="entry name" value="CATION/H + ANTIPORTER"/>
    <property type="match status" value="1"/>
</dbReference>
<feature type="domain" description="Cation/H(+) antiporter C-terminal" evidence="13">
    <location>
        <begin position="638"/>
        <end position="778"/>
    </location>
</feature>
<evidence type="ECO:0000256" key="8">
    <source>
        <dbReference type="ARBA" id="ARBA00023136"/>
    </source>
</evidence>
<dbReference type="GO" id="GO:0012505">
    <property type="term" value="C:endomembrane system"/>
    <property type="evidence" value="ECO:0007669"/>
    <property type="project" value="TreeGrafter"/>
</dbReference>
<evidence type="ECO:0000256" key="3">
    <source>
        <dbReference type="ARBA" id="ARBA00022538"/>
    </source>
</evidence>
<evidence type="ECO:0000256" key="7">
    <source>
        <dbReference type="ARBA" id="ARBA00023065"/>
    </source>
</evidence>
<dbReference type="Pfam" id="PF23256">
    <property type="entry name" value="CHX17_2nd"/>
    <property type="match status" value="1"/>
</dbReference>
<sequence>MKTEASIVIHEMTMVMANMTLVCHDPRSKTNKLIWYHGNPLKSPTALLLLQLSAISLVSQLIDVGLKPLGQSSIVSQIFSGMVFGPSLLGHKGLITSKLFPTRGAMLIETMATFGLMFFLFGVSVRMDLTGMLRPGKQAMIIGFSVFFFTTLTAGLSAFFFARYVAKETSLKESLFLIAESQTLTGFPVIACLLTELNMLNTNIGRLALSSAMFCDLLGISLTAVALAVMGNKGRGTLRPAMAILSSVALVVGIVFIIKPAIKWALNRAPKDKPISESFIRSIFLLVLVIGLLSETIGQHYVFGPLVLGLVVPDGPPLGVALISKMDALTSLVFYPTYLSISGLRTNIFEVGAQASWIVSFVVILSCTAKLAAVMAPAMYGDMPVREAFVLGLIMNAKGIVELNLYNLWKESKVLSDEEFALSVLSVIVVTAIVTPLIKYLYDPSWQYTAIKRSTIQHAKREADLRILVGIHNHDNVPAIVNLLEVSHASEGSKIAVIAIVLVELVGRATPVLVAHQPYGSLQTTKTSTNQIINALRQYEDQNEGFVTVQSFTSISPYVTMHNDIYRVGVDKRATIVIVPFHKQWAIDGSIGSVNRAIQVLNINILDSAPCSVGILVDRGILRGSMPFVNTGSPLYHVAVIYIGGADDAESLAYGDRMAQSESVELTVVRFLLFGAENTKARKLETDLIDEYRQANAGNERFVVVEEVVRDGLALSASIKEMVDCFDLILVGRNHQPSPLITALGEWCECPELGIIGDMLASPDLRCTSSVLVIQQQTMGTGKLMQHTIGTDRNQLIHDVPFDEPERGSWAITMDRSSIDRAAV</sequence>
<evidence type="ECO:0000256" key="4">
    <source>
        <dbReference type="ARBA" id="ARBA00022692"/>
    </source>
</evidence>
<feature type="transmembrane region" description="Helical" evidence="10">
    <location>
        <begin position="351"/>
        <end position="376"/>
    </location>
</feature>
<keyword evidence="4 10" id="KW-0812">Transmembrane</keyword>
<evidence type="ECO:0000259" key="13">
    <source>
        <dbReference type="Pfam" id="PF23259"/>
    </source>
</evidence>
<feature type="transmembrane region" description="Helical" evidence="10">
    <location>
        <begin position="420"/>
        <end position="442"/>
    </location>
</feature>
<keyword evidence="2" id="KW-0813">Transport</keyword>
<dbReference type="Pfam" id="PF00999">
    <property type="entry name" value="Na_H_Exchanger"/>
    <property type="match status" value="1"/>
</dbReference>
<reference evidence="15" key="2">
    <citation type="submission" date="2021-01" db="EMBL/GenBank/DDBJ databases">
        <authorList>
            <person name="Lovell J.T."/>
            <person name="Bentley N."/>
            <person name="Bhattarai G."/>
            <person name="Jenkins J.W."/>
            <person name="Sreedasyam A."/>
            <person name="Alarcon Y."/>
            <person name="Bock C."/>
            <person name="Boston L."/>
            <person name="Carlson J."/>
            <person name="Cervantes K."/>
            <person name="Clermont K."/>
            <person name="Krom N."/>
            <person name="Kubenka K."/>
            <person name="Mamidi S."/>
            <person name="Mattison C."/>
            <person name="Monteros M."/>
            <person name="Pisani C."/>
            <person name="Plott C."/>
            <person name="Rajasekar S."/>
            <person name="Rhein H.S."/>
            <person name="Rohla C."/>
            <person name="Song M."/>
            <person name="Hilaire R.S."/>
            <person name="Shu S."/>
            <person name="Wells L."/>
            <person name="Wang X."/>
            <person name="Webber J."/>
            <person name="Heerema R.J."/>
            <person name="Klein P."/>
            <person name="Conner P."/>
            <person name="Grauke L."/>
            <person name="Grimwood J."/>
            <person name="Schmutz J."/>
            <person name="Randall J.J."/>
        </authorList>
    </citation>
    <scope>NUCLEOTIDE SEQUENCE</scope>
    <source>
        <tissue evidence="15">Leaf</tissue>
    </source>
</reference>
<dbReference type="Pfam" id="PF23259">
    <property type="entry name" value="CHX17_C"/>
    <property type="match status" value="1"/>
</dbReference>
<gene>
    <name evidence="14" type="ORF">CIPAW_01G302800</name>
    <name evidence="15" type="ORF">I3842_01G304900</name>
</gene>
<dbReference type="InterPro" id="IPR057291">
    <property type="entry name" value="CHX17_2nd"/>
</dbReference>
<dbReference type="Proteomes" id="UP000811246">
    <property type="component" value="Chromosome 1"/>
</dbReference>
<dbReference type="GO" id="GO:0016020">
    <property type="term" value="C:membrane"/>
    <property type="evidence" value="ECO:0007669"/>
    <property type="project" value="UniProtKB-SubCell"/>
</dbReference>
<dbReference type="OrthoDB" id="2687058at2759"/>
<feature type="transmembrane region" description="Helical" evidence="10">
    <location>
        <begin position="279"/>
        <end position="298"/>
    </location>
</feature>
<feature type="transmembrane region" description="Helical" evidence="10">
    <location>
        <begin position="139"/>
        <end position="162"/>
    </location>
</feature>
<evidence type="ECO:0000256" key="6">
    <source>
        <dbReference type="ARBA" id="ARBA00022989"/>
    </source>
</evidence>
<dbReference type="Proteomes" id="UP000811609">
    <property type="component" value="Chromosome 1"/>
</dbReference>
<evidence type="ECO:0000313" key="15">
    <source>
        <dbReference type="EMBL" id="KAG6735108.1"/>
    </source>
</evidence>
<feature type="transmembrane region" description="Helical" evidence="10">
    <location>
        <begin position="106"/>
        <end position="127"/>
    </location>
</feature>
<dbReference type="EMBL" id="CM031809">
    <property type="protein sequence ID" value="KAG6670315.1"/>
    <property type="molecule type" value="Genomic_DNA"/>
</dbReference>
<comment type="subcellular location">
    <subcellularLocation>
        <location evidence="1">Membrane</location>
        <topology evidence="1">Multi-pass membrane protein</topology>
    </subcellularLocation>
</comment>
<proteinExistence type="inferred from homology"/>
<organism evidence="14 16">
    <name type="scientific">Carya illinoinensis</name>
    <name type="common">Pecan</name>
    <dbReference type="NCBI Taxonomy" id="32201"/>
    <lineage>
        <taxon>Eukaryota</taxon>
        <taxon>Viridiplantae</taxon>
        <taxon>Streptophyta</taxon>
        <taxon>Embryophyta</taxon>
        <taxon>Tracheophyta</taxon>
        <taxon>Spermatophyta</taxon>
        <taxon>Magnoliopsida</taxon>
        <taxon>eudicotyledons</taxon>
        <taxon>Gunneridae</taxon>
        <taxon>Pentapetalae</taxon>
        <taxon>rosids</taxon>
        <taxon>fabids</taxon>
        <taxon>Fagales</taxon>
        <taxon>Juglandaceae</taxon>
        <taxon>Carya</taxon>
    </lineage>
</organism>
<keyword evidence="8 10" id="KW-0472">Membrane</keyword>
<feature type="domain" description="Cation/H(+) antiporter central" evidence="12">
    <location>
        <begin position="497"/>
        <end position="621"/>
    </location>
</feature>
<comment type="caution">
    <text evidence="14">The sequence shown here is derived from an EMBL/GenBank/DDBJ whole genome shotgun (WGS) entry which is preliminary data.</text>
</comment>
<feature type="transmembrane region" description="Helical" evidence="10">
    <location>
        <begin position="241"/>
        <end position="258"/>
    </location>
</feature>
<reference evidence="14" key="1">
    <citation type="submission" date="2020-12" db="EMBL/GenBank/DDBJ databases">
        <title>WGS assembly of Carya illinoinensis cv. Pawnee.</title>
        <authorList>
            <person name="Platts A."/>
            <person name="Shu S."/>
            <person name="Wright S."/>
            <person name="Barry K."/>
            <person name="Edger P."/>
            <person name="Pires J.C."/>
            <person name="Schmutz J."/>
        </authorList>
    </citation>
    <scope>NUCLEOTIDE SEQUENCE</scope>
    <source>
        <tissue evidence="14">Leaf</tissue>
    </source>
</reference>
<dbReference type="GO" id="GO:0006885">
    <property type="term" value="P:regulation of pH"/>
    <property type="evidence" value="ECO:0007669"/>
    <property type="project" value="TreeGrafter"/>
</dbReference>
<evidence type="ECO:0000259" key="11">
    <source>
        <dbReference type="Pfam" id="PF00999"/>
    </source>
</evidence>
<evidence type="ECO:0000259" key="12">
    <source>
        <dbReference type="Pfam" id="PF23256"/>
    </source>
</evidence>
<evidence type="ECO:0000256" key="1">
    <source>
        <dbReference type="ARBA" id="ARBA00004141"/>
    </source>
</evidence>
<dbReference type="Gene3D" id="1.20.1530.20">
    <property type="match status" value="1"/>
</dbReference>
<keyword evidence="7" id="KW-0406">Ion transport</keyword>
<evidence type="ECO:0000313" key="16">
    <source>
        <dbReference type="Proteomes" id="UP000811609"/>
    </source>
</evidence>
<keyword evidence="6 10" id="KW-1133">Transmembrane helix</keyword>
<evidence type="ECO:0000313" key="14">
    <source>
        <dbReference type="EMBL" id="KAG6670315.1"/>
    </source>
</evidence>
<evidence type="ECO:0000256" key="2">
    <source>
        <dbReference type="ARBA" id="ARBA00022448"/>
    </source>
</evidence>
<feature type="transmembrane region" description="Helical" evidence="10">
    <location>
        <begin position="318"/>
        <end position="339"/>
    </location>
</feature>
<dbReference type="AlphaFoldDB" id="A0A8T1RUE4"/>
<dbReference type="PANTHER" id="PTHR32468:SF35">
    <property type="entry name" value="CATION_H+ EXCHANGER DOMAIN-CONTAINING PROTEIN"/>
    <property type="match status" value="1"/>
</dbReference>
<name>A0A8T1RUE4_CARIL</name>
<dbReference type="GO" id="GO:0015297">
    <property type="term" value="F:antiporter activity"/>
    <property type="evidence" value="ECO:0007669"/>
    <property type="project" value="InterPro"/>
</dbReference>
<keyword evidence="3" id="KW-0633">Potassium transport</keyword>
<dbReference type="InterPro" id="IPR057290">
    <property type="entry name" value="CHX17_C"/>
</dbReference>
<feature type="domain" description="Cation/H+ exchanger transmembrane" evidence="11">
    <location>
        <begin position="56"/>
        <end position="437"/>
    </location>
</feature>
<evidence type="ECO:0008006" key="17">
    <source>
        <dbReference type="Google" id="ProtNLM"/>
    </source>
</evidence>
<dbReference type="InterPro" id="IPR006153">
    <property type="entry name" value="Cation/H_exchanger_TM"/>
</dbReference>
<dbReference type="GO" id="GO:0006813">
    <property type="term" value="P:potassium ion transport"/>
    <property type="evidence" value="ECO:0007669"/>
    <property type="project" value="UniProtKB-KW"/>
</dbReference>
<keyword evidence="5" id="KW-0630">Potassium</keyword>
<keyword evidence="16" id="KW-1185">Reference proteome</keyword>
<dbReference type="GO" id="GO:1902600">
    <property type="term" value="P:proton transmembrane transport"/>
    <property type="evidence" value="ECO:0007669"/>
    <property type="project" value="InterPro"/>
</dbReference>
<dbReference type="InterPro" id="IPR050794">
    <property type="entry name" value="CPA2_transporter"/>
</dbReference>
<feature type="transmembrane region" description="Helical" evidence="10">
    <location>
        <begin position="388"/>
        <end position="408"/>
    </location>
</feature>